<dbReference type="Gene3D" id="3.40.50.300">
    <property type="entry name" value="P-loop containing nucleotide triphosphate hydrolases"/>
    <property type="match status" value="1"/>
</dbReference>
<reference evidence="7" key="1">
    <citation type="journal article" date="2014" name="Int. J. Syst. Evol. Microbiol.">
        <title>Complete genome sequence of Corynebacterium casei LMG S-19264T (=DSM 44701T), isolated from a smear-ripened cheese.</title>
        <authorList>
            <consortium name="US DOE Joint Genome Institute (JGI-PGF)"/>
            <person name="Walter F."/>
            <person name="Albersmeier A."/>
            <person name="Kalinowski J."/>
            <person name="Ruckert C."/>
        </authorList>
    </citation>
    <scope>NUCLEOTIDE SEQUENCE</scope>
    <source>
        <strain evidence="7">KCTC 12870</strain>
    </source>
</reference>
<organism evidence="7 8">
    <name type="scientific">Cerasicoccus arenae</name>
    <dbReference type="NCBI Taxonomy" id="424488"/>
    <lineage>
        <taxon>Bacteria</taxon>
        <taxon>Pseudomonadati</taxon>
        <taxon>Verrucomicrobiota</taxon>
        <taxon>Opitutia</taxon>
        <taxon>Puniceicoccales</taxon>
        <taxon>Cerasicoccaceae</taxon>
        <taxon>Cerasicoccus</taxon>
    </lineage>
</organism>
<dbReference type="NCBIfam" id="TIGR00152">
    <property type="entry name" value="dephospho-CoA kinase"/>
    <property type="match status" value="1"/>
</dbReference>
<comment type="subcellular location">
    <subcellularLocation>
        <location evidence="5">Cytoplasm</location>
    </subcellularLocation>
</comment>
<reference evidence="7" key="2">
    <citation type="submission" date="2020-09" db="EMBL/GenBank/DDBJ databases">
        <authorList>
            <person name="Sun Q."/>
            <person name="Kim S."/>
        </authorList>
    </citation>
    <scope>NUCLEOTIDE SEQUENCE</scope>
    <source>
        <strain evidence="7">KCTC 12870</strain>
    </source>
</reference>
<keyword evidence="2 5" id="KW-0547">Nucleotide-binding</keyword>
<keyword evidence="5" id="KW-0808">Transferase</keyword>
<feature type="binding site" evidence="5">
    <location>
        <begin position="23"/>
        <end position="28"/>
    </location>
    <ligand>
        <name>ATP</name>
        <dbReference type="ChEBI" id="CHEBI:30616"/>
    </ligand>
</feature>
<evidence type="ECO:0000256" key="6">
    <source>
        <dbReference type="NCBIfam" id="TIGR00152"/>
    </source>
</evidence>
<protein>
    <recommendedName>
        <fullName evidence="5 6">Dephospho-CoA kinase</fullName>
        <ecNumber evidence="5 6">2.7.1.24</ecNumber>
    </recommendedName>
    <alternativeName>
        <fullName evidence="5">Dephosphocoenzyme A kinase</fullName>
    </alternativeName>
</protein>
<sequence>MLYSSDEYRAYCSMRVGLTGGIGCGKSTAGKCFAELGWQRLDSDEIVRELLTTDPDLHSALRSRWGGGALLSEGGANRSFIAGKVFHDAAELRWWEGQVLPRVRAAWQGALAADPAADWLVEVPLLFEKDLSDSFDVTVCVESPESIQLERLAAKGLDREQSLARINNQMPVMDKVRRANIVLSNPGSFDFLQRQVQRASEMLRQLPPNS</sequence>
<evidence type="ECO:0000256" key="2">
    <source>
        <dbReference type="ARBA" id="ARBA00022741"/>
    </source>
</evidence>
<dbReference type="SUPFAM" id="SSF52540">
    <property type="entry name" value="P-loop containing nucleoside triphosphate hydrolases"/>
    <property type="match status" value="1"/>
</dbReference>
<keyword evidence="8" id="KW-1185">Reference proteome</keyword>
<dbReference type="PROSITE" id="PS51219">
    <property type="entry name" value="DPCK"/>
    <property type="match status" value="1"/>
</dbReference>
<accession>A0A8J3DKH7</accession>
<dbReference type="InterPro" id="IPR027417">
    <property type="entry name" value="P-loop_NTPase"/>
</dbReference>
<evidence type="ECO:0000313" key="8">
    <source>
        <dbReference type="Proteomes" id="UP000642829"/>
    </source>
</evidence>
<comment type="function">
    <text evidence="5">Catalyzes the phosphorylation of the 3'-hydroxyl group of dephosphocoenzyme A to form coenzyme A.</text>
</comment>
<dbReference type="GO" id="GO:0005524">
    <property type="term" value="F:ATP binding"/>
    <property type="evidence" value="ECO:0007669"/>
    <property type="project" value="UniProtKB-UniRule"/>
</dbReference>
<name>A0A8J3DKH7_9BACT</name>
<gene>
    <name evidence="5 7" type="primary">coaE</name>
    <name evidence="7" type="ORF">GCM10007047_31450</name>
</gene>
<evidence type="ECO:0000256" key="5">
    <source>
        <dbReference type="HAMAP-Rule" id="MF_00376"/>
    </source>
</evidence>
<dbReference type="UniPathway" id="UPA00241">
    <property type="reaction ID" value="UER00356"/>
</dbReference>
<dbReference type="EMBL" id="BMXG01000026">
    <property type="protein sequence ID" value="GHC11805.1"/>
    <property type="molecule type" value="Genomic_DNA"/>
</dbReference>
<dbReference type="GO" id="GO:0005737">
    <property type="term" value="C:cytoplasm"/>
    <property type="evidence" value="ECO:0007669"/>
    <property type="project" value="UniProtKB-SubCell"/>
</dbReference>
<dbReference type="HAMAP" id="MF_00376">
    <property type="entry name" value="Dephospho_CoA_kinase"/>
    <property type="match status" value="1"/>
</dbReference>
<dbReference type="AlphaFoldDB" id="A0A8J3DKH7"/>
<keyword evidence="5 7" id="KW-0418">Kinase</keyword>
<keyword evidence="4 5" id="KW-0173">Coenzyme A biosynthesis</keyword>
<dbReference type="InterPro" id="IPR001977">
    <property type="entry name" value="Depp_CoAkinase"/>
</dbReference>
<proteinExistence type="inferred from homology"/>
<dbReference type="GO" id="GO:0015937">
    <property type="term" value="P:coenzyme A biosynthetic process"/>
    <property type="evidence" value="ECO:0007669"/>
    <property type="project" value="UniProtKB-UniRule"/>
</dbReference>
<evidence type="ECO:0000256" key="3">
    <source>
        <dbReference type="ARBA" id="ARBA00022840"/>
    </source>
</evidence>
<dbReference type="Pfam" id="PF01121">
    <property type="entry name" value="CoaE"/>
    <property type="match status" value="1"/>
</dbReference>
<keyword evidence="5" id="KW-0963">Cytoplasm</keyword>
<evidence type="ECO:0000256" key="4">
    <source>
        <dbReference type="ARBA" id="ARBA00022993"/>
    </source>
</evidence>
<comment type="caution">
    <text evidence="7">The sequence shown here is derived from an EMBL/GenBank/DDBJ whole genome shotgun (WGS) entry which is preliminary data.</text>
</comment>
<dbReference type="PANTHER" id="PTHR10695">
    <property type="entry name" value="DEPHOSPHO-COA KINASE-RELATED"/>
    <property type="match status" value="1"/>
</dbReference>
<dbReference type="PANTHER" id="PTHR10695:SF46">
    <property type="entry name" value="BIFUNCTIONAL COENZYME A SYNTHASE-RELATED"/>
    <property type="match status" value="1"/>
</dbReference>
<keyword evidence="3 5" id="KW-0067">ATP-binding</keyword>
<dbReference type="EC" id="2.7.1.24" evidence="5 6"/>
<evidence type="ECO:0000256" key="1">
    <source>
        <dbReference type="ARBA" id="ARBA00009018"/>
    </source>
</evidence>
<comment type="catalytic activity">
    <reaction evidence="5">
        <text>3'-dephospho-CoA + ATP = ADP + CoA + H(+)</text>
        <dbReference type="Rhea" id="RHEA:18245"/>
        <dbReference type="ChEBI" id="CHEBI:15378"/>
        <dbReference type="ChEBI" id="CHEBI:30616"/>
        <dbReference type="ChEBI" id="CHEBI:57287"/>
        <dbReference type="ChEBI" id="CHEBI:57328"/>
        <dbReference type="ChEBI" id="CHEBI:456216"/>
        <dbReference type="EC" id="2.7.1.24"/>
    </reaction>
</comment>
<dbReference type="Proteomes" id="UP000642829">
    <property type="component" value="Unassembled WGS sequence"/>
</dbReference>
<evidence type="ECO:0000313" key="7">
    <source>
        <dbReference type="EMBL" id="GHC11805.1"/>
    </source>
</evidence>
<comment type="similarity">
    <text evidence="1 5">Belongs to the CoaE family.</text>
</comment>
<comment type="pathway">
    <text evidence="5">Cofactor biosynthesis; coenzyme A biosynthesis; CoA from (R)-pantothenate: step 5/5.</text>
</comment>
<dbReference type="GO" id="GO:0004140">
    <property type="term" value="F:dephospho-CoA kinase activity"/>
    <property type="evidence" value="ECO:0007669"/>
    <property type="project" value="UniProtKB-UniRule"/>
</dbReference>
<dbReference type="CDD" id="cd02022">
    <property type="entry name" value="DPCK"/>
    <property type="match status" value="1"/>
</dbReference>